<proteinExistence type="predicted"/>
<dbReference type="PIRSF" id="PIRSF006060">
    <property type="entry name" value="AA_transporter"/>
    <property type="match status" value="1"/>
</dbReference>
<evidence type="ECO:0000256" key="3">
    <source>
        <dbReference type="ARBA" id="ARBA00022989"/>
    </source>
</evidence>
<dbReference type="Gene3D" id="1.20.1740.10">
    <property type="entry name" value="Amino acid/polyamine transporter I"/>
    <property type="match status" value="1"/>
</dbReference>
<feature type="transmembrane region" description="Helical" evidence="5">
    <location>
        <begin position="98"/>
        <end position="120"/>
    </location>
</feature>
<dbReference type="InterPro" id="IPR002293">
    <property type="entry name" value="AA/rel_permease1"/>
</dbReference>
<dbReference type="Pfam" id="PF13520">
    <property type="entry name" value="AA_permease_2"/>
    <property type="match status" value="1"/>
</dbReference>
<feature type="transmembrane region" description="Helical" evidence="5">
    <location>
        <begin position="380"/>
        <end position="399"/>
    </location>
</feature>
<keyword evidence="3 5" id="KW-1133">Transmembrane helix</keyword>
<organism evidence="6 7">
    <name type="scientific">Actinophytocola gossypii</name>
    <dbReference type="NCBI Taxonomy" id="2812003"/>
    <lineage>
        <taxon>Bacteria</taxon>
        <taxon>Bacillati</taxon>
        <taxon>Actinomycetota</taxon>
        <taxon>Actinomycetes</taxon>
        <taxon>Pseudonocardiales</taxon>
        <taxon>Pseudonocardiaceae</taxon>
    </lineage>
</organism>
<feature type="transmembrane region" description="Helical" evidence="5">
    <location>
        <begin position="511"/>
        <end position="532"/>
    </location>
</feature>
<feature type="transmembrane region" description="Helical" evidence="5">
    <location>
        <begin position="208"/>
        <end position="229"/>
    </location>
</feature>
<feature type="transmembrane region" description="Helical" evidence="5">
    <location>
        <begin position="250"/>
        <end position="271"/>
    </location>
</feature>
<dbReference type="EMBL" id="JAFFZE010000012">
    <property type="protein sequence ID" value="MCT2584408.1"/>
    <property type="molecule type" value="Genomic_DNA"/>
</dbReference>
<keyword evidence="2 5" id="KW-0812">Transmembrane</keyword>
<comment type="subcellular location">
    <subcellularLocation>
        <location evidence="1">Membrane</location>
        <topology evidence="1">Multi-pass membrane protein</topology>
    </subcellularLocation>
</comment>
<evidence type="ECO:0000256" key="5">
    <source>
        <dbReference type="SAM" id="Phobius"/>
    </source>
</evidence>
<comment type="caution">
    <text evidence="6">The sequence shown here is derived from an EMBL/GenBank/DDBJ whole genome shotgun (WGS) entry which is preliminary data.</text>
</comment>
<feature type="transmembrane region" description="Helical" evidence="5">
    <location>
        <begin position="420"/>
        <end position="438"/>
    </location>
</feature>
<evidence type="ECO:0000313" key="6">
    <source>
        <dbReference type="EMBL" id="MCT2584408.1"/>
    </source>
</evidence>
<feature type="transmembrane region" description="Helical" evidence="5">
    <location>
        <begin position="291"/>
        <end position="311"/>
    </location>
</feature>
<feature type="transmembrane region" description="Helical" evidence="5">
    <location>
        <begin position="444"/>
        <end position="461"/>
    </location>
</feature>
<evidence type="ECO:0000256" key="2">
    <source>
        <dbReference type="ARBA" id="ARBA00022692"/>
    </source>
</evidence>
<keyword evidence="4 5" id="KW-0472">Membrane</keyword>
<accession>A0ABT2J974</accession>
<feature type="transmembrane region" description="Helical" evidence="5">
    <location>
        <begin position="55"/>
        <end position="77"/>
    </location>
</feature>
<feature type="transmembrane region" description="Helical" evidence="5">
    <location>
        <begin position="140"/>
        <end position="164"/>
    </location>
</feature>
<dbReference type="Proteomes" id="UP001156441">
    <property type="component" value="Unassembled WGS sequence"/>
</dbReference>
<dbReference type="InterPro" id="IPR052962">
    <property type="entry name" value="AA_Transporter_AGT"/>
</dbReference>
<protein>
    <submittedName>
        <fullName evidence="6">APC family permease</fullName>
    </submittedName>
</protein>
<feature type="transmembrane region" description="Helical" evidence="5">
    <location>
        <begin position="176"/>
        <end position="196"/>
    </location>
</feature>
<dbReference type="RefSeq" id="WP_260191810.1">
    <property type="nucleotide sequence ID" value="NZ_JAFFZE010000012.1"/>
</dbReference>
<evidence type="ECO:0000256" key="1">
    <source>
        <dbReference type="ARBA" id="ARBA00004141"/>
    </source>
</evidence>
<dbReference type="PANTHER" id="PTHR47547">
    <property type="match status" value="1"/>
</dbReference>
<dbReference type="PANTHER" id="PTHR47547:SF1">
    <property type="entry name" value="ASPARTATE-PROTON SYMPORTER"/>
    <property type="match status" value="1"/>
</dbReference>
<feature type="transmembrane region" description="Helical" evidence="5">
    <location>
        <begin position="355"/>
        <end position="374"/>
    </location>
</feature>
<reference evidence="6 7" key="1">
    <citation type="submission" date="2021-02" db="EMBL/GenBank/DDBJ databases">
        <title>Actinophytocola xerophila sp. nov., isolated from soil of cotton cropping field.</title>
        <authorList>
            <person name="Huang R."/>
            <person name="Chen X."/>
            <person name="Ge X."/>
            <person name="Liu W."/>
        </authorList>
    </citation>
    <scope>NUCLEOTIDE SEQUENCE [LARGE SCALE GENOMIC DNA]</scope>
    <source>
        <strain evidence="6 7">S1-96</strain>
    </source>
</reference>
<sequence length="550" mass="58567">MTSTNEAPRQVDVRLDTGLRRDVTRGSLLFTGVGAIIGSGWLFGALYAAQIAGPAAILSWVIGGLMIMIIGLVYAELGVMFPVSGGIIRFPHYSFGSFASFSSGWTSWLAAAAVTPIEVLATTQYADPYIPWLMDSEEGVFVLTGPGLVVAIVLMFLYSLVNVLGVRLFARLNNALVWWKLAVIALVVVAFVVLAFNPGNLTAEGGFAPSGFGSVFAAIPAAGVAFAYLGFRNGIEFAGETDNPRRNVPYAVIGSIVITSVIYVALQIAFLTALPPDLLEDGWAALAFEDAAGPLAGLSLVLGAVWLAVLLRVDAVISPADTGLIYAGVTTRLAYANARNGNAPKALTKLNSRGIPWISVVVMFVVGCFFFLPFPGWQQFIGFITSAFAVSFGAGPLVVGAMRRQLPDQDRPFRVPGGDLFPFLAFLASSLLVFWSGWAINEKMFIALLAGYVLFAVYHAVNKDRMPPLDFRAGSWFPIWVVGLAVVSYLGDIDPNAPADPGLILNGGDGPLSLLWGFLVLAVFSALVYGYAIANRLPARRAAEYVSQTA</sequence>
<keyword evidence="7" id="KW-1185">Reference proteome</keyword>
<evidence type="ECO:0000313" key="7">
    <source>
        <dbReference type="Proteomes" id="UP001156441"/>
    </source>
</evidence>
<feature type="transmembrane region" description="Helical" evidence="5">
    <location>
        <begin position="473"/>
        <end position="491"/>
    </location>
</feature>
<name>A0ABT2J974_9PSEU</name>
<feature type="transmembrane region" description="Helical" evidence="5">
    <location>
        <begin position="28"/>
        <end position="49"/>
    </location>
</feature>
<gene>
    <name evidence="6" type="ORF">JT362_14880</name>
</gene>
<evidence type="ECO:0000256" key="4">
    <source>
        <dbReference type="ARBA" id="ARBA00023136"/>
    </source>
</evidence>